<dbReference type="InterPro" id="IPR036388">
    <property type="entry name" value="WH-like_DNA-bd_sf"/>
</dbReference>
<evidence type="ECO:0000313" key="4">
    <source>
        <dbReference type="Proteomes" id="UP000275356"/>
    </source>
</evidence>
<feature type="region of interest" description="Disordered" evidence="1">
    <location>
        <begin position="1"/>
        <end position="20"/>
    </location>
</feature>
<accession>A0A3N2D8I5</accession>
<dbReference type="SUPFAM" id="SSF46785">
    <property type="entry name" value="Winged helix' DNA-binding domain"/>
    <property type="match status" value="1"/>
</dbReference>
<dbReference type="OrthoDB" id="8635520at2"/>
<dbReference type="InterPro" id="IPR036390">
    <property type="entry name" value="WH_DNA-bd_sf"/>
</dbReference>
<protein>
    <submittedName>
        <fullName evidence="3">MarR family transcriptional regulator</fullName>
    </submittedName>
</protein>
<dbReference type="AlphaFoldDB" id="A0A3N2D8I5"/>
<dbReference type="GO" id="GO:0006950">
    <property type="term" value="P:response to stress"/>
    <property type="evidence" value="ECO:0007669"/>
    <property type="project" value="TreeGrafter"/>
</dbReference>
<comment type="caution">
    <text evidence="3">The sequence shown here is derived from an EMBL/GenBank/DDBJ whole genome shotgun (WGS) entry which is preliminary data.</text>
</comment>
<dbReference type="Gene3D" id="1.10.10.10">
    <property type="entry name" value="Winged helix-like DNA-binding domain superfamily/Winged helix DNA-binding domain"/>
    <property type="match status" value="1"/>
</dbReference>
<dbReference type="InterPro" id="IPR000835">
    <property type="entry name" value="HTH_MarR-typ"/>
</dbReference>
<keyword evidence="4" id="KW-1185">Reference proteome</keyword>
<dbReference type="PROSITE" id="PS50995">
    <property type="entry name" value="HTH_MARR_2"/>
    <property type="match status" value="1"/>
</dbReference>
<dbReference type="SMART" id="SM00347">
    <property type="entry name" value="HTH_MARR"/>
    <property type="match status" value="1"/>
</dbReference>
<proteinExistence type="predicted"/>
<dbReference type="InterPro" id="IPR039422">
    <property type="entry name" value="MarR/SlyA-like"/>
</dbReference>
<organism evidence="3 4">
    <name type="scientific">Salana multivorans</name>
    <dbReference type="NCBI Taxonomy" id="120377"/>
    <lineage>
        <taxon>Bacteria</taxon>
        <taxon>Bacillati</taxon>
        <taxon>Actinomycetota</taxon>
        <taxon>Actinomycetes</taxon>
        <taxon>Micrococcales</taxon>
        <taxon>Beutenbergiaceae</taxon>
        <taxon>Salana</taxon>
    </lineage>
</organism>
<gene>
    <name evidence="3" type="ORF">EDD28_0670</name>
</gene>
<dbReference type="GO" id="GO:0003700">
    <property type="term" value="F:DNA-binding transcription factor activity"/>
    <property type="evidence" value="ECO:0007669"/>
    <property type="project" value="InterPro"/>
</dbReference>
<evidence type="ECO:0000259" key="2">
    <source>
        <dbReference type="PROSITE" id="PS50995"/>
    </source>
</evidence>
<name>A0A3N2D8I5_9MICO</name>
<reference evidence="3 4" key="1">
    <citation type="submission" date="2018-11" db="EMBL/GenBank/DDBJ databases">
        <title>Sequencing the genomes of 1000 actinobacteria strains.</title>
        <authorList>
            <person name="Klenk H.-P."/>
        </authorList>
    </citation>
    <scope>NUCLEOTIDE SEQUENCE [LARGE SCALE GENOMIC DNA]</scope>
    <source>
        <strain evidence="3 4">DSM 13521</strain>
    </source>
</reference>
<dbReference type="PRINTS" id="PR00598">
    <property type="entry name" value="HTHMARR"/>
</dbReference>
<feature type="domain" description="HTH marR-type" evidence="2">
    <location>
        <begin position="36"/>
        <end position="164"/>
    </location>
</feature>
<dbReference type="PANTHER" id="PTHR33164:SF99">
    <property type="entry name" value="MARR FAMILY REGULATORY PROTEIN"/>
    <property type="match status" value="1"/>
</dbReference>
<sequence>MLVADHGKAPVPIDGAGDVEPHWLDPGQQRDWRATITGMTFLMRALSTDLELEVGLSMAEYELLVRLSEAGCEGVRMAELAEQVAHSRSRVTHTIARLERSDLVERLPARDDRRGVLARITPEGWALLAEAAPRHVASVRARLVDVVTPEQLHALGDVMRSTLHAAGLEISEPAVLP</sequence>
<dbReference type="Proteomes" id="UP000275356">
    <property type="component" value="Unassembled WGS sequence"/>
</dbReference>
<evidence type="ECO:0000256" key="1">
    <source>
        <dbReference type="SAM" id="MobiDB-lite"/>
    </source>
</evidence>
<dbReference type="PANTHER" id="PTHR33164">
    <property type="entry name" value="TRANSCRIPTIONAL REGULATOR, MARR FAMILY"/>
    <property type="match status" value="1"/>
</dbReference>
<dbReference type="Pfam" id="PF01047">
    <property type="entry name" value="MarR"/>
    <property type="match status" value="1"/>
</dbReference>
<evidence type="ECO:0000313" key="3">
    <source>
        <dbReference type="EMBL" id="ROR96096.1"/>
    </source>
</evidence>
<dbReference type="EMBL" id="RKHQ01000001">
    <property type="protein sequence ID" value="ROR96096.1"/>
    <property type="molecule type" value="Genomic_DNA"/>
</dbReference>
<dbReference type="RefSeq" id="WP_123738322.1">
    <property type="nucleotide sequence ID" value="NZ_CALFQU010000013.1"/>
</dbReference>